<dbReference type="PANTHER" id="PTHR45436">
    <property type="entry name" value="SENSOR HISTIDINE KINASE YKOH"/>
    <property type="match status" value="1"/>
</dbReference>
<keyword evidence="8 14" id="KW-0547">Nucleotide-binding</keyword>
<keyword evidence="9 14" id="KW-0418">Kinase</keyword>
<keyword evidence="13 14" id="KW-0472">Membrane</keyword>
<keyword evidence="4 14" id="KW-0997">Cell inner membrane</keyword>
<feature type="transmembrane region" description="Helical" evidence="14">
    <location>
        <begin position="12"/>
        <end position="31"/>
    </location>
</feature>
<evidence type="ECO:0000259" key="16">
    <source>
        <dbReference type="PROSITE" id="PS50885"/>
    </source>
</evidence>
<keyword evidence="5" id="KW-0597">Phosphoprotein</keyword>
<feature type="transmembrane region" description="Helical" evidence="14">
    <location>
        <begin position="170"/>
        <end position="189"/>
    </location>
</feature>
<organism evidence="17 18">
    <name type="scientific">Silvimonas terrae</name>
    <dbReference type="NCBI Taxonomy" id="300266"/>
    <lineage>
        <taxon>Bacteria</taxon>
        <taxon>Pseudomonadati</taxon>
        <taxon>Pseudomonadota</taxon>
        <taxon>Betaproteobacteria</taxon>
        <taxon>Neisseriales</taxon>
        <taxon>Chitinibacteraceae</taxon>
        <taxon>Silvimonas</taxon>
    </lineage>
</organism>
<dbReference type="CDD" id="cd00082">
    <property type="entry name" value="HisKA"/>
    <property type="match status" value="1"/>
</dbReference>
<evidence type="ECO:0000256" key="10">
    <source>
        <dbReference type="ARBA" id="ARBA00022840"/>
    </source>
</evidence>
<dbReference type="Pfam" id="PF02518">
    <property type="entry name" value="HATPase_c"/>
    <property type="match status" value="1"/>
</dbReference>
<dbReference type="InterPro" id="IPR006290">
    <property type="entry name" value="CztS_silS_copS"/>
</dbReference>
<dbReference type="Proteomes" id="UP000543030">
    <property type="component" value="Unassembled WGS sequence"/>
</dbReference>
<dbReference type="Gene3D" id="6.10.340.10">
    <property type="match status" value="1"/>
</dbReference>
<dbReference type="Pfam" id="PF00512">
    <property type="entry name" value="HisKA"/>
    <property type="match status" value="1"/>
</dbReference>
<dbReference type="SMART" id="SM00388">
    <property type="entry name" value="HisKA"/>
    <property type="match status" value="1"/>
</dbReference>
<sequence>MKRHWSLTTRLSCVFAVLVFVLIGAVGALLYRGLAMQLQQRDDGALIARVDQIRALLQDENARELVRTRPRLFANMLNNPEAMLVLRYPGQPPLVEINPSRSALPQPRVVSADASVTRADVAHFRDQTGTPLSAVAAMATTGVGEPPIEIMAGRLMAERTRLLQSYRNRILLLAAFAALISSAVGFVLIRRGLAPVRRLAGHADSVNTANLDGRIDDAGAPQELLPLIRAFNNMLDRLGSGFTRLSQVSTDLAHDLRTPINNLLGQTQVALSKARSAEEYEQLLASNAEEFERLMRMADNMLFLARSEHQHTELEWQALEIESELVRIADYFEGPALDRDLSIVVSGTGRLHADPVLLRRALANLLANAVRHADEGSVIQVTGLVGPEHVVLAVENHGPGISQALQARLFDRFFRGDSARSDSGQSSGLGLSIVRTIMNLHHGVCRVYCADGITRFELVFPSTAAPPITDHGCAE</sequence>
<evidence type="ECO:0000256" key="5">
    <source>
        <dbReference type="ARBA" id="ARBA00022553"/>
    </source>
</evidence>
<comment type="function">
    <text evidence="14">Member of a two-component regulatory system.</text>
</comment>
<evidence type="ECO:0000256" key="9">
    <source>
        <dbReference type="ARBA" id="ARBA00022777"/>
    </source>
</evidence>
<evidence type="ECO:0000256" key="13">
    <source>
        <dbReference type="ARBA" id="ARBA00023136"/>
    </source>
</evidence>
<keyword evidence="6 14" id="KW-0808">Transferase</keyword>
<dbReference type="Gene3D" id="3.30.565.10">
    <property type="entry name" value="Histidine kinase-like ATPase, C-terminal domain"/>
    <property type="match status" value="1"/>
</dbReference>
<dbReference type="PROSITE" id="PS50885">
    <property type="entry name" value="HAMP"/>
    <property type="match status" value="1"/>
</dbReference>
<evidence type="ECO:0000256" key="14">
    <source>
        <dbReference type="RuleBase" id="RU364088"/>
    </source>
</evidence>
<dbReference type="SUPFAM" id="SSF55874">
    <property type="entry name" value="ATPase domain of HSP90 chaperone/DNA topoisomerase II/histidine kinase"/>
    <property type="match status" value="1"/>
</dbReference>
<dbReference type="EMBL" id="JACHHN010000003">
    <property type="protein sequence ID" value="MBB5190983.1"/>
    <property type="molecule type" value="Genomic_DNA"/>
</dbReference>
<dbReference type="SUPFAM" id="SSF47384">
    <property type="entry name" value="Homodimeric domain of signal transducing histidine kinase"/>
    <property type="match status" value="1"/>
</dbReference>
<dbReference type="EC" id="2.7.13.3" evidence="14"/>
<dbReference type="GO" id="GO:0005886">
    <property type="term" value="C:plasma membrane"/>
    <property type="evidence" value="ECO:0007669"/>
    <property type="project" value="UniProtKB-SubCell"/>
</dbReference>
<dbReference type="InterPro" id="IPR050428">
    <property type="entry name" value="TCS_sensor_his_kinase"/>
</dbReference>
<evidence type="ECO:0000259" key="15">
    <source>
        <dbReference type="PROSITE" id="PS50109"/>
    </source>
</evidence>
<dbReference type="SMART" id="SM00304">
    <property type="entry name" value="HAMP"/>
    <property type="match status" value="1"/>
</dbReference>
<evidence type="ECO:0000313" key="18">
    <source>
        <dbReference type="Proteomes" id="UP000543030"/>
    </source>
</evidence>
<dbReference type="Gene3D" id="1.10.287.130">
    <property type="match status" value="1"/>
</dbReference>
<evidence type="ECO:0000256" key="8">
    <source>
        <dbReference type="ARBA" id="ARBA00022741"/>
    </source>
</evidence>
<dbReference type="GO" id="GO:0000155">
    <property type="term" value="F:phosphorelay sensor kinase activity"/>
    <property type="evidence" value="ECO:0007669"/>
    <property type="project" value="InterPro"/>
</dbReference>
<dbReference type="SMART" id="SM00387">
    <property type="entry name" value="HATPase_c"/>
    <property type="match status" value="1"/>
</dbReference>
<dbReference type="AlphaFoldDB" id="A0A840RF71"/>
<evidence type="ECO:0000256" key="4">
    <source>
        <dbReference type="ARBA" id="ARBA00022519"/>
    </source>
</evidence>
<dbReference type="InterPro" id="IPR036890">
    <property type="entry name" value="HATPase_C_sf"/>
</dbReference>
<evidence type="ECO:0000256" key="2">
    <source>
        <dbReference type="ARBA" id="ARBA00004533"/>
    </source>
</evidence>
<comment type="catalytic activity">
    <reaction evidence="1 14">
        <text>ATP + protein L-histidine = ADP + protein N-phospho-L-histidine.</text>
        <dbReference type="EC" id="2.7.13.3"/>
    </reaction>
</comment>
<reference evidence="17 18" key="1">
    <citation type="submission" date="2020-08" db="EMBL/GenBank/DDBJ databases">
        <title>Genomic Encyclopedia of Type Strains, Phase IV (KMG-IV): sequencing the most valuable type-strain genomes for metagenomic binning, comparative biology and taxonomic classification.</title>
        <authorList>
            <person name="Goeker M."/>
        </authorList>
    </citation>
    <scope>NUCLEOTIDE SEQUENCE [LARGE SCALE GENOMIC DNA]</scope>
    <source>
        <strain evidence="17 18">DSM 18233</strain>
    </source>
</reference>
<evidence type="ECO:0000256" key="7">
    <source>
        <dbReference type="ARBA" id="ARBA00022692"/>
    </source>
</evidence>
<dbReference type="Pfam" id="PF00672">
    <property type="entry name" value="HAMP"/>
    <property type="match status" value="1"/>
</dbReference>
<feature type="domain" description="HAMP" evidence="16">
    <location>
        <begin position="190"/>
        <end position="243"/>
    </location>
</feature>
<feature type="domain" description="Histidine kinase" evidence="15">
    <location>
        <begin position="251"/>
        <end position="464"/>
    </location>
</feature>
<evidence type="ECO:0000313" key="17">
    <source>
        <dbReference type="EMBL" id="MBB5190983.1"/>
    </source>
</evidence>
<dbReference type="InterPro" id="IPR004358">
    <property type="entry name" value="Sig_transdc_His_kin-like_C"/>
</dbReference>
<proteinExistence type="predicted"/>
<keyword evidence="3 14" id="KW-1003">Cell membrane</keyword>
<dbReference type="NCBIfam" id="TIGR01386">
    <property type="entry name" value="cztS_silS_copS"/>
    <property type="match status" value="1"/>
</dbReference>
<dbReference type="InterPro" id="IPR003660">
    <property type="entry name" value="HAMP_dom"/>
</dbReference>
<dbReference type="PRINTS" id="PR00344">
    <property type="entry name" value="BCTRLSENSOR"/>
</dbReference>
<gene>
    <name evidence="17" type="ORF">HNQ50_001706</name>
</gene>
<evidence type="ECO:0000256" key="6">
    <source>
        <dbReference type="ARBA" id="ARBA00022679"/>
    </source>
</evidence>
<dbReference type="InterPro" id="IPR003594">
    <property type="entry name" value="HATPase_dom"/>
</dbReference>
<keyword evidence="7 14" id="KW-0812">Transmembrane</keyword>
<dbReference type="CDD" id="cd06225">
    <property type="entry name" value="HAMP"/>
    <property type="match status" value="1"/>
</dbReference>
<dbReference type="RefSeq" id="WP_184099498.1">
    <property type="nucleotide sequence ID" value="NZ_JACHHN010000003.1"/>
</dbReference>
<dbReference type="GO" id="GO:0005524">
    <property type="term" value="F:ATP binding"/>
    <property type="evidence" value="ECO:0007669"/>
    <property type="project" value="UniProtKB-KW"/>
</dbReference>
<accession>A0A840RF71</accession>
<name>A0A840RF71_9NEIS</name>
<comment type="caution">
    <text evidence="17">The sequence shown here is derived from an EMBL/GenBank/DDBJ whole genome shotgun (WGS) entry which is preliminary data.</text>
</comment>
<keyword evidence="11 14" id="KW-1133">Transmembrane helix</keyword>
<evidence type="ECO:0000256" key="1">
    <source>
        <dbReference type="ARBA" id="ARBA00000085"/>
    </source>
</evidence>
<dbReference type="PANTHER" id="PTHR45436:SF3">
    <property type="entry name" value="SENSOR HISTIDINE KINASE HPRS"/>
    <property type="match status" value="1"/>
</dbReference>
<keyword evidence="18" id="KW-1185">Reference proteome</keyword>
<evidence type="ECO:0000256" key="12">
    <source>
        <dbReference type="ARBA" id="ARBA00023012"/>
    </source>
</evidence>
<keyword evidence="12 14" id="KW-0902">Two-component regulatory system</keyword>
<dbReference type="InterPro" id="IPR005467">
    <property type="entry name" value="His_kinase_dom"/>
</dbReference>
<dbReference type="InterPro" id="IPR036097">
    <property type="entry name" value="HisK_dim/P_sf"/>
</dbReference>
<evidence type="ECO:0000256" key="11">
    <source>
        <dbReference type="ARBA" id="ARBA00022989"/>
    </source>
</evidence>
<dbReference type="InterPro" id="IPR003661">
    <property type="entry name" value="HisK_dim/P_dom"/>
</dbReference>
<protein>
    <recommendedName>
        <fullName evidence="14">Sensor protein</fullName>
        <ecNumber evidence="14">2.7.13.3</ecNumber>
    </recommendedName>
</protein>
<comment type="subcellular location">
    <subcellularLocation>
        <location evidence="2 14">Cell inner membrane</location>
    </subcellularLocation>
</comment>
<evidence type="ECO:0000256" key="3">
    <source>
        <dbReference type="ARBA" id="ARBA00022475"/>
    </source>
</evidence>
<dbReference type="PROSITE" id="PS50109">
    <property type="entry name" value="HIS_KIN"/>
    <property type="match status" value="1"/>
</dbReference>
<keyword evidence="10 14" id="KW-0067">ATP-binding</keyword>